<organism evidence="3 4">
    <name type="scientific">Stachybotrys elegans</name>
    <dbReference type="NCBI Taxonomy" id="80388"/>
    <lineage>
        <taxon>Eukaryota</taxon>
        <taxon>Fungi</taxon>
        <taxon>Dikarya</taxon>
        <taxon>Ascomycota</taxon>
        <taxon>Pezizomycotina</taxon>
        <taxon>Sordariomycetes</taxon>
        <taxon>Hypocreomycetidae</taxon>
        <taxon>Hypocreales</taxon>
        <taxon>Stachybotryaceae</taxon>
        <taxon>Stachybotrys</taxon>
    </lineage>
</organism>
<dbReference type="AlphaFoldDB" id="A0A8K0SFL4"/>
<feature type="region of interest" description="Disordered" evidence="1">
    <location>
        <begin position="1"/>
        <end position="100"/>
    </location>
</feature>
<feature type="compositionally biased region" description="Low complexity" evidence="1">
    <location>
        <begin position="16"/>
        <end position="25"/>
    </location>
</feature>
<evidence type="ECO:0000313" key="4">
    <source>
        <dbReference type="Proteomes" id="UP000813444"/>
    </source>
</evidence>
<comment type="caution">
    <text evidence="3">The sequence shown here is derived from an EMBL/GenBank/DDBJ whole genome shotgun (WGS) entry which is preliminary data.</text>
</comment>
<evidence type="ECO:0000313" key="3">
    <source>
        <dbReference type="EMBL" id="KAH7305001.1"/>
    </source>
</evidence>
<protein>
    <submittedName>
        <fullName evidence="3">Uncharacterized protein</fullName>
    </submittedName>
</protein>
<keyword evidence="2" id="KW-0472">Membrane</keyword>
<feature type="compositionally biased region" description="Basic and acidic residues" evidence="1">
    <location>
        <begin position="1"/>
        <end position="12"/>
    </location>
</feature>
<feature type="compositionally biased region" description="Pro residues" evidence="1">
    <location>
        <begin position="73"/>
        <end position="88"/>
    </location>
</feature>
<evidence type="ECO:0000256" key="2">
    <source>
        <dbReference type="SAM" id="Phobius"/>
    </source>
</evidence>
<dbReference type="EMBL" id="JAGPNK010000020">
    <property type="protein sequence ID" value="KAH7305001.1"/>
    <property type="molecule type" value="Genomic_DNA"/>
</dbReference>
<name>A0A8K0SFL4_9HYPO</name>
<feature type="compositionally biased region" description="Low complexity" evidence="1">
    <location>
        <begin position="36"/>
        <end position="72"/>
    </location>
</feature>
<keyword evidence="2" id="KW-1133">Transmembrane helix</keyword>
<reference evidence="3" key="1">
    <citation type="journal article" date="2021" name="Nat. Commun.">
        <title>Genetic determinants of endophytism in the Arabidopsis root mycobiome.</title>
        <authorList>
            <person name="Mesny F."/>
            <person name="Miyauchi S."/>
            <person name="Thiergart T."/>
            <person name="Pickel B."/>
            <person name="Atanasova L."/>
            <person name="Karlsson M."/>
            <person name="Huettel B."/>
            <person name="Barry K.W."/>
            <person name="Haridas S."/>
            <person name="Chen C."/>
            <person name="Bauer D."/>
            <person name="Andreopoulos W."/>
            <person name="Pangilinan J."/>
            <person name="LaButti K."/>
            <person name="Riley R."/>
            <person name="Lipzen A."/>
            <person name="Clum A."/>
            <person name="Drula E."/>
            <person name="Henrissat B."/>
            <person name="Kohler A."/>
            <person name="Grigoriev I.V."/>
            <person name="Martin F.M."/>
            <person name="Hacquard S."/>
        </authorList>
    </citation>
    <scope>NUCLEOTIDE SEQUENCE</scope>
    <source>
        <strain evidence="3">MPI-CAGE-CH-0235</strain>
    </source>
</reference>
<sequence>MDPYDESRHHPSESIPDAAYPDAPYRPGEGQQNARPSPVSHTSTPVSLFPSPVSHHSHSSPWSHDGSHQSPDPGMPDVPPPPYAPPQRQPDSSPAMMGHPHAIPLQTLRPVTSAGSSNMPIYHHQGSHVGSGYYAGAPPSQSPFAPYVVSSGGPGSTMSSKQYPVGRAGLLQRRRRLLLLGTFLIGLTVTLLVVGLWYGVYNRNNDDNNDDDDFSIQTKGN</sequence>
<feature type="transmembrane region" description="Helical" evidence="2">
    <location>
        <begin position="177"/>
        <end position="200"/>
    </location>
</feature>
<accession>A0A8K0SFL4</accession>
<evidence type="ECO:0000256" key="1">
    <source>
        <dbReference type="SAM" id="MobiDB-lite"/>
    </source>
</evidence>
<keyword evidence="4" id="KW-1185">Reference proteome</keyword>
<keyword evidence="2" id="KW-0812">Transmembrane</keyword>
<dbReference type="Proteomes" id="UP000813444">
    <property type="component" value="Unassembled WGS sequence"/>
</dbReference>
<proteinExistence type="predicted"/>
<gene>
    <name evidence="3" type="ORF">B0I35DRAFT_147193</name>
</gene>